<dbReference type="GO" id="GO:0032259">
    <property type="term" value="P:methylation"/>
    <property type="evidence" value="ECO:0007669"/>
    <property type="project" value="UniProtKB-KW"/>
</dbReference>
<dbReference type="Pfam" id="PF12847">
    <property type="entry name" value="Methyltransf_18"/>
    <property type="match status" value="1"/>
</dbReference>
<dbReference type="Proteomes" id="UP000199182">
    <property type="component" value="Unassembled WGS sequence"/>
</dbReference>
<dbReference type="PIRSF" id="PIRSF018637">
    <property type="entry name" value="TrmK"/>
    <property type="match status" value="1"/>
</dbReference>
<organism evidence="1 2">
    <name type="scientific">Acetanaerobacterium elongatum</name>
    <dbReference type="NCBI Taxonomy" id="258515"/>
    <lineage>
        <taxon>Bacteria</taxon>
        <taxon>Bacillati</taxon>
        <taxon>Bacillota</taxon>
        <taxon>Clostridia</taxon>
        <taxon>Eubacteriales</taxon>
        <taxon>Oscillospiraceae</taxon>
        <taxon>Acetanaerobacterium</taxon>
    </lineage>
</organism>
<dbReference type="OrthoDB" id="5881184at2"/>
<evidence type="ECO:0000313" key="1">
    <source>
        <dbReference type="EMBL" id="SDM75157.1"/>
    </source>
</evidence>
<dbReference type="PANTHER" id="PTHR38451:SF1">
    <property type="entry name" value="TRNA (ADENINE(22)-N(1))-METHYLTRANSFERASE"/>
    <property type="match status" value="1"/>
</dbReference>
<dbReference type="InterPro" id="IPR006901">
    <property type="entry name" value="TrmK"/>
</dbReference>
<dbReference type="PANTHER" id="PTHR38451">
    <property type="entry name" value="TRNA (ADENINE(22)-N(1))-METHYLTRANSFERASE"/>
    <property type="match status" value="1"/>
</dbReference>
<sequence>MLPSLDKRLSTAAEMVRQGAVVADIGTDHAYLPCYLTGSGISPYAYACDINSAPLARARKTVERFGLTEKISLCLSNGLEALPEHCAQDIIICGMGGELIADIIHNAAWLKAADVHLILQPMTRPEHLRRFLFTNGFDIIREQGIHIGRHYYTVMLASYTGICLEPDLLLQSIGRLKGNTDEDSAAYIKHYLEVLGRTIQGLEQGKAEENGPELQRLRLLAEQIQALYTI</sequence>
<dbReference type="STRING" id="258515.SAMN05192585_10490"/>
<evidence type="ECO:0000313" key="2">
    <source>
        <dbReference type="Proteomes" id="UP000199182"/>
    </source>
</evidence>
<protein>
    <submittedName>
        <fullName evidence="1">tRNA (Adenine22-N1)-methyltransferase</fullName>
    </submittedName>
</protein>
<proteinExistence type="predicted"/>
<name>A0A1G9VSX2_9FIRM</name>
<keyword evidence="1" id="KW-0808">Transferase</keyword>
<dbReference type="AlphaFoldDB" id="A0A1G9VSX2"/>
<dbReference type="InterPro" id="IPR029063">
    <property type="entry name" value="SAM-dependent_MTases_sf"/>
</dbReference>
<gene>
    <name evidence="1" type="ORF">SAMN05192585_10490</name>
</gene>
<keyword evidence="2" id="KW-1185">Reference proteome</keyword>
<dbReference type="Gene3D" id="3.40.50.150">
    <property type="entry name" value="Vaccinia Virus protein VP39"/>
    <property type="match status" value="1"/>
</dbReference>
<keyword evidence="1" id="KW-0489">Methyltransferase</keyword>
<dbReference type="SUPFAM" id="SSF53335">
    <property type="entry name" value="S-adenosyl-L-methionine-dependent methyltransferases"/>
    <property type="match status" value="1"/>
</dbReference>
<dbReference type="RefSeq" id="WP_092638066.1">
    <property type="nucleotide sequence ID" value="NZ_FNID01000004.1"/>
</dbReference>
<reference evidence="1 2" key="1">
    <citation type="submission" date="2016-10" db="EMBL/GenBank/DDBJ databases">
        <authorList>
            <person name="de Groot N.N."/>
        </authorList>
    </citation>
    <scope>NUCLEOTIDE SEQUENCE [LARGE SCALE GENOMIC DNA]</scope>
    <source>
        <strain evidence="1 2">CGMCC 1.5012</strain>
    </source>
</reference>
<dbReference type="EMBL" id="FNID01000004">
    <property type="protein sequence ID" value="SDM75157.1"/>
    <property type="molecule type" value="Genomic_DNA"/>
</dbReference>
<dbReference type="GO" id="GO:0160105">
    <property type="term" value="F:tRNA (adenine(22)-N1)-methyltransferase activity"/>
    <property type="evidence" value="ECO:0007669"/>
    <property type="project" value="InterPro"/>
</dbReference>
<accession>A0A1G9VSX2</accession>